<dbReference type="InterPro" id="IPR012334">
    <property type="entry name" value="Pectin_lyas_fold"/>
</dbReference>
<comment type="pathway">
    <text evidence="2 8">Glycan metabolism; pectin degradation; 2-dehydro-3-deoxy-D-gluconate from pectin: step 2/5.</text>
</comment>
<evidence type="ECO:0000256" key="7">
    <source>
        <dbReference type="ARBA" id="ARBA00023239"/>
    </source>
</evidence>
<dbReference type="Pfam" id="PF00544">
    <property type="entry name" value="Pectate_lyase_4"/>
    <property type="match status" value="1"/>
</dbReference>
<evidence type="ECO:0000256" key="4">
    <source>
        <dbReference type="ARBA" id="ARBA00022723"/>
    </source>
</evidence>
<dbReference type="InterPro" id="IPR045032">
    <property type="entry name" value="PEL"/>
</dbReference>
<comment type="caution">
    <text evidence="10">The sequence shown here is derived from an EMBL/GenBank/DDBJ whole genome shotgun (WGS) entry which is preliminary data.</text>
</comment>
<dbReference type="PANTHER" id="PTHR31683">
    <property type="entry name" value="PECTATE LYASE 18-RELATED"/>
    <property type="match status" value="1"/>
</dbReference>
<keyword evidence="7 8" id="KW-0456">Lyase</keyword>
<evidence type="ECO:0000256" key="1">
    <source>
        <dbReference type="ARBA" id="ARBA00000695"/>
    </source>
</evidence>
<dbReference type="PRINTS" id="PR00807">
    <property type="entry name" value="AMBALLERGEN"/>
</dbReference>
<dbReference type="Proteomes" id="UP000249390">
    <property type="component" value="Unassembled WGS sequence"/>
</dbReference>
<proteinExistence type="inferred from homology"/>
<dbReference type="InterPro" id="IPR011050">
    <property type="entry name" value="Pectin_lyase_fold/virulence"/>
</dbReference>
<evidence type="ECO:0000313" key="10">
    <source>
        <dbReference type="EMBL" id="RAL43738.1"/>
    </source>
</evidence>
<gene>
    <name evidence="10" type="ORF">DM860_014239</name>
</gene>
<protein>
    <recommendedName>
        <fullName evidence="3 8">Pectate lyase</fullName>
        <ecNumber evidence="3 8">4.2.2.2</ecNumber>
    </recommendedName>
</protein>
<dbReference type="SMART" id="SM00656">
    <property type="entry name" value="Amb_all"/>
    <property type="match status" value="1"/>
</dbReference>
<dbReference type="InterPro" id="IPR018082">
    <property type="entry name" value="AmbAllergen"/>
</dbReference>
<dbReference type="Gene3D" id="2.160.20.10">
    <property type="entry name" value="Single-stranded right-handed beta-helix, Pectin lyase-like"/>
    <property type="match status" value="1"/>
</dbReference>
<dbReference type="PANTHER" id="PTHR31683:SF116">
    <property type="entry name" value="PECTATE LYASE"/>
    <property type="match status" value="1"/>
</dbReference>
<evidence type="ECO:0000256" key="8">
    <source>
        <dbReference type="RuleBase" id="RU361123"/>
    </source>
</evidence>
<accession>A0A328DGR0</accession>
<sequence length="379" mass="41985">MNRRVKESVSRRRLLPAENDQCLTGNPIDDCWRCDPGWVNNRQHLADCGIGFGHRAMGGKGGPIYTISDPSDLDVVNPQPGTLRYAVIQTEPLWIVFGADMTITLKHELIFNSYKTVDGRGANVLITGNGCLTLVNITNVIIHNIQITNCKPSGNTMIRTGPTHTEYRGQSDGDGITVRSSRNIWIDHCTLSSCTDGLIDVTRASTAVTISNSHFSHHDKVMLLGHVDTFLADVGMQVTVAFNHFGVGCVQRMPRCRRGYVHVVNNDYTEWQMYAIGGSASPTINSQGNRYIAPDDNESKQVTKRVHTPDLEWIRWDWRTEGDMLVNGAFFVPSGDDLSNEYAKASSLDSHSVLFIENLTMHSGVLPLGPIRFVVNSTQ</sequence>
<evidence type="ECO:0000256" key="3">
    <source>
        <dbReference type="ARBA" id="ARBA00012272"/>
    </source>
</evidence>
<feature type="domain" description="Pectate lyase" evidence="9">
    <location>
        <begin position="100"/>
        <end position="297"/>
    </location>
</feature>
<keyword evidence="11" id="KW-1185">Reference proteome</keyword>
<dbReference type="EC" id="4.2.2.2" evidence="3 8"/>
<dbReference type="GO" id="GO:0045490">
    <property type="term" value="P:pectin catabolic process"/>
    <property type="evidence" value="ECO:0007669"/>
    <property type="project" value="UniProtKB-UniPathway"/>
</dbReference>
<dbReference type="GO" id="GO:0046872">
    <property type="term" value="F:metal ion binding"/>
    <property type="evidence" value="ECO:0007669"/>
    <property type="project" value="UniProtKB-KW"/>
</dbReference>
<comment type="cofactor">
    <cofactor evidence="8">
        <name>Ca(2+)</name>
        <dbReference type="ChEBI" id="CHEBI:29108"/>
    </cofactor>
    <text evidence="8">Binds 1 Ca(2+) ion. Required for its activity.</text>
</comment>
<evidence type="ECO:0000256" key="6">
    <source>
        <dbReference type="ARBA" id="ARBA00022837"/>
    </source>
</evidence>
<keyword evidence="6 8" id="KW-0106">Calcium</keyword>
<dbReference type="EMBL" id="NQVE01000152">
    <property type="protein sequence ID" value="RAL43738.1"/>
    <property type="molecule type" value="Genomic_DNA"/>
</dbReference>
<name>A0A328DGR0_9ASTE</name>
<dbReference type="GO" id="GO:0030570">
    <property type="term" value="F:pectate lyase activity"/>
    <property type="evidence" value="ECO:0007669"/>
    <property type="project" value="UniProtKB-EC"/>
</dbReference>
<keyword evidence="4 8" id="KW-0479">Metal-binding</keyword>
<evidence type="ECO:0000259" key="9">
    <source>
        <dbReference type="SMART" id="SM00656"/>
    </source>
</evidence>
<organism evidence="10 11">
    <name type="scientific">Cuscuta australis</name>
    <dbReference type="NCBI Taxonomy" id="267555"/>
    <lineage>
        <taxon>Eukaryota</taxon>
        <taxon>Viridiplantae</taxon>
        <taxon>Streptophyta</taxon>
        <taxon>Embryophyta</taxon>
        <taxon>Tracheophyta</taxon>
        <taxon>Spermatophyta</taxon>
        <taxon>Magnoliopsida</taxon>
        <taxon>eudicotyledons</taxon>
        <taxon>Gunneridae</taxon>
        <taxon>Pentapetalae</taxon>
        <taxon>asterids</taxon>
        <taxon>lamiids</taxon>
        <taxon>Solanales</taxon>
        <taxon>Convolvulaceae</taxon>
        <taxon>Cuscuteae</taxon>
        <taxon>Cuscuta</taxon>
        <taxon>Cuscuta subgen. Grammica</taxon>
        <taxon>Cuscuta sect. Cleistogrammica</taxon>
    </lineage>
</organism>
<evidence type="ECO:0000313" key="11">
    <source>
        <dbReference type="Proteomes" id="UP000249390"/>
    </source>
</evidence>
<dbReference type="UniPathway" id="UPA00545">
    <property type="reaction ID" value="UER00824"/>
</dbReference>
<dbReference type="InterPro" id="IPR002022">
    <property type="entry name" value="Pec_lyase"/>
</dbReference>
<reference evidence="10 11" key="1">
    <citation type="submission" date="2018-06" db="EMBL/GenBank/DDBJ databases">
        <title>The Genome of Cuscuta australis (Dodder) Provides Insight into the Evolution of Plant Parasitism.</title>
        <authorList>
            <person name="Liu H."/>
        </authorList>
    </citation>
    <scope>NUCLEOTIDE SEQUENCE [LARGE SCALE GENOMIC DNA]</scope>
    <source>
        <strain evidence="11">cv. Yunnan</strain>
        <tissue evidence="10">Vines</tissue>
    </source>
</reference>
<evidence type="ECO:0000256" key="5">
    <source>
        <dbReference type="ARBA" id="ARBA00022729"/>
    </source>
</evidence>
<dbReference type="SUPFAM" id="SSF51126">
    <property type="entry name" value="Pectin lyase-like"/>
    <property type="match status" value="1"/>
</dbReference>
<comment type="similarity">
    <text evidence="8">Belongs to the polysaccharide lyase 1 family.</text>
</comment>
<dbReference type="AlphaFoldDB" id="A0A328DGR0"/>
<keyword evidence="5" id="KW-0732">Signal</keyword>
<comment type="catalytic activity">
    <reaction evidence="1 8">
        <text>Eliminative cleavage of (1-&gt;4)-alpha-D-galacturonan to give oligosaccharides with 4-deoxy-alpha-D-galact-4-enuronosyl groups at their non-reducing ends.</text>
        <dbReference type="EC" id="4.2.2.2"/>
    </reaction>
</comment>
<evidence type="ECO:0000256" key="2">
    <source>
        <dbReference type="ARBA" id="ARBA00005220"/>
    </source>
</evidence>